<reference evidence="1 2" key="1">
    <citation type="journal article" date="2020" name="Nature">
        <title>Isolation of an archaeon at the prokaryote-eukaryote interface.</title>
        <authorList>
            <person name="Imachi H."/>
            <person name="Nobu M.K."/>
            <person name="Nakahara N."/>
            <person name="Morono Y."/>
            <person name="Ogawara M."/>
            <person name="Takaki Y."/>
            <person name="Takano Y."/>
            <person name="Uematsu K."/>
            <person name="Ikuta T."/>
            <person name="Ito M."/>
            <person name="Matsui Y."/>
            <person name="Miyazaki M."/>
            <person name="Murata K."/>
            <person name="Saito Y."/>
            <person name="Sakai S."/>
            <person name="Song C."/>
            <person name="Tasumi E."/>
            <person name="Yamanaka Y."/>
            <person name="Yamaguchi T."/>
            <person name="Kamagata Y."/>
            <person name="Tamaki H."/>
            <person name="Takai K."/>
        </authorList>
    </citation>
    <scope>NUCLEOTIDE SEQUENCE [LARGE SCALE GENOMIC DNA]</scope>
    <source>
        <strain evidence="1 2">MK-D1</strain>
    </source>
</reference>
<organism evidence="1 2">
    <name type="scientific">Promethearchaeum syntrophicum</name>
    <dbReference type="NCBI Taxonomy" id="2594042"/>
    <lineage>
        <taxon>Archaea</taxon>
        <taxon>Promethearchaeati</taxon>
        <taxon>Promethearchaeota</taxon>
        <taxon>Promethearchaeia</taxon>
        <taxon>Promethearchaeales</taxon>
        <taxon>Promethearchaeaceae</taxon>
        <taxon>Promethearchaeum</taxon>
    </lineage>
</organism>
<dbReference type="InterPro" id="IPR012467">
    <property type="entry name" value="DUF1684"/>
</dbReference>
<evidence type="ECO:0000313" key="1">
    <source>
        <dbReference type="EMBL" id="QEE14245.2"/>
    </source>
</evidence>
<dbReference type="PANTHER" id="PTHR41913">
    <property type="entry name" value="DUF1684 DOMAIN-CONTAINING PROTEIN"/>
    <property type="match status" value="1"/>
</dbReference>
<sequence>MPFENWKEDLEMNRTSKDYFFAQNLQSPIPMDERENFDGLKYYPPDPTFYFELDFHEHAKKESIQIQDTKENMRTLIRWGKFIFKIDGKEYILQAYKSDPNEKHFFVPFRDATSGKETYGAGKYLDLDEKNSKNGMGKWILDFNLAYNPFCAYNEDYACPFVTPENWLKVPILAGEKKYHD</sequence>
<gene>
    <name evidence="1" type="ORF">DSAG12_00056</name>
</gene>
<dbReference type="Gene3D" id="6.10.250.1680">
    <property type="match status" value="1"/>
</dbReference>
<dbReference type="Proteomes" id="UP000321408">
    <property type="component" value="Chromosome"/>
</dbReference>
<dbReference type="AlphaFoldDB" id="A0A5B9D5D1"/>
<dbReference type="KEGG" id="psyt:DSAG12_00056"/>
<dbReference type="PANTHER" id="PTHR41913:SF1">
    <property type="entry name" value="DUF1684 DOMAIN-CONTAINING PROTEIN"/>
    <property type="match status" value="1"/>
</dbReference>
<dbReference type="EMBL" id="CP042905">
    <property type="protein sequence ID" value="QEE14245.2"/>
    <property type="molecule type" value="Genomic_DNA"/>
</dbReference>
<protein>
    <submittedName>
        <fullName evidence="1">DUF1684 domain-containing protein</fullName>
    </submittedName>
</protein>
<accession>A0A5B9D5D1</accession>
<dbReference type="Pfam" id="PF07920">
    <property type="entry name" value="DUF1684"/>
    <property type="match status" value="1"/>
</dbReference>
<proteinExistence type="predicted"/>
<keyword evidence="2" id="KW-1185">Reference proteome</keyword>
<name>A0A5B9D5D1_9ARCH</name>
<reference evidence="1 2" key="2">
    <citation type="journal article" date="2024" name="Int. J. Syst. Evol. Microbiol.">
        <title>Promethearchaeum syntrophicum gen. nov., sp. nov., an anaerobic, obligately syntrophic archaeon, the first isolate of the lineage 'Asgard' archaea, and proposal of the new archaeal phylum Promethearchaeota phyl. nov. and kingdom Promethearchaeati regn. nov.</title>
        <authorList>
            <person name="Imachi H."/>
            <person name="Nobu M.K."/>
            <person name="Kato S."/>
            <person name="Takaki Y."/>
            <person name="Miyazaki M."/>
            <person name="Miyata M."/>
            <person name="Ogawara M."/>
            <person name="Saito Y."/>
            <person name="Sakai S."/>
            <person name="Tahara Y.O."/>
            <person name="Takano Y."/>
            <person name="Tasumi E."/>
            <person name="Uematsu K."/>
            <person name="Yoshimura T."/>
            <person name="Itoh T."/>
            <person name="Ohkuma M."/>
            <person name="Takai K."/>
        </authorList>
    </citation>
    <scope>NUCLEOTIDE SEQUENCE [LARGE SCALE GENOMIC DNA]</scope>
    <source>
        <strain evidence="1 2">MK-D1</strain>
    </source>
</reference>
<evidence type="ECO:0000313" key="2">
    <source>
        <dbReference type="Proteomes" id="UP000321408"/>
    </source>
</evidence>